<reference evidence="9" key="2">
    <citation type="submission" date="2012-11" db="EMBL/GenBank/DDBJ databases">
        <authorList>
            <person name="Kuo A."/>
            <person name="Curtis B.A."/>
            <person name="Tanifuji G."/>
            <person name="Burki F."/>
            <person name="Gruber A."/>
            <person name="Irimia M."/>
            <person name="Maruyama S."/>
            <person name="Arias M.C."/>
            <person name="Ball S.G."/>
            <person name="Gile G.H."/>
            <person name="Hirakawa Y."/>
            <person name="Hopkins J.F."/>
            <person name="Rensing S.A."/>
            <person name="Schmutz J."/>
            <person name="Symeonidi A."/>
            <person name="Elias M."/>
            <person name="Eveleigh R.J."/>
            <person name="Herman E.K."/>
            <person name="Klute M.J."/>
            <person name="Nakayama T."/>
            <person name="Obornik M."/>
            <person name="Reyes-Prieto A."/>
            <person name="Armbrust E.V."/>
            <person name="Aves S.J."/>
            <person name="Beiko R.G."/>
            <person name="Coutinho P."/>
            <person name="Dacks J.B."/>
            <person name="Durnford D.G."/>
            <person name="Fast N.M."/>
            <person name="Green B.R."/>
            <person name="Grisdale C."/>
            <person name="Hempe F."/>
            <person name="Henrissat B."/>
            <person name="Hoppner M.P."/>
            <person name="Ishida K.-I."/>
            <person name="Kim E."/>
            <person name="Koreny L."/>
            <person name="Kroth P.G."/>
            <person name="Liu Y."/>
            <person name="Malik S.-B."/>
            <person name="Maier U.G."/>
            <person name="McRose D."/>
            <person name="Mock T."/>
            <person name="Neilson J.A."/>
            <person name="Onodera N.T."/>
            <person name="Poole A.M."/>
            <person name="Pritham E.J."/>
            <person name="Richards T.A."/>
            <person name="Rocap G."/>
            <person name="Roy S.W."/>
            <person name="Sarai C."/>
            <person name="Schaack S."/>
            <person name="Shirato S."/>
            <person name="Slamovits C.H."/>
            <person name="Spencer D.F."/>
            <person name="Suzuki S."/>
            <person name="Worden A.Z."/>
            <person name="Zauner S."/>
            <person name="Barry K."/>
            <person name="Bell C."/>
            <person name="Bharti A.K."/>
            <person name="Crow J.A."/>
            <person name="Grimwood J."/>
            <person name="Kramer R."/>
            <person name="Lindquist E."/>
            <person name="Lucas S."/>
            <person name="Salamov A."/>
            <person name="McFadden G.I."/>
            <person name="Lane C.E."/>
            <person name="Keeling P.J."/>
            <person name="Gray M.W."/>
            <person name="Grigoriev I.V."/>
            <person name="Archibald J.M."/>
        </authorList>
    </citation>
    <scope>NUCLEOTIDE SEQUENCE</scope>
    <source>
        <strain evidence="9">CCMP2712</strain>
    </source>
</reference>
<dbReference type="InterPro" id="IPR039741">
    <property type="entry name" value="UDP-sugar_pyrophosphorylase"/>
</dbReference>
<dbReference type="AlphaFoldDB" id="L1JES9"/>
<keyword evidence="9" id="KW-1185">Reference proteome</keyword>
<dbReference type="GO" id="GO:0006048">
    <property type="term" value="P:UDP-N-acetylglucosamine biosynthetic process"/>
    <property type="evidence" value="ECO:0007669"/>
    <property type="project" value="TreeGrafter"/>
</dbReference>
<evidence type="ECO:0000256" key="4">
    <source>
        <dbReference type="ARBA" id="ARBA00022679"/>
    </source>
</evidence>
<dbReference type="SUPFAM" id="SSF53448">
    <property type="entry name" value="Nucleotide-diphospho-sugar transferases"/>
    <property type="match status" value="1"/>
</dbReference>
<dbReference type="EnsemblProtists" id="EKX47001">
    <property type="protein sequence ID" value="EKX47001"/>
    <property type="gene ID" value="GUITHDRAFT_94197"/>
</dbReference>
<accession>L1JES9</accession>
<dbReference type="EMBL" id="JH992992">
    <property type="protein sequence ID" value="EKX47001.1"/>
    <property type="molecule type" value="Genomic_DNA"/>
</dbReference>
<dbReference type="OMA" id="YFQVDNP"/>
<dbReference type="GeneID" id="17303543"/>
<comment type="catalytic activity">
    <reaction evidence="6">
        <text>N-acetyl-alpha-D-glucosamine 1-phosphate + UTP + H(+) = UDP-N-acetyl-alpha-D-glucosamine + diphosphate</text>
        <dbReference type="Rhea" id="RHEA:13509"/>
        <dbReference type="ChEBI" id="CHEBI:15378"/>
        <dbReference type="ChEBI" id="CHEBI:33019"/>
        <dbReference type="ChEBI" id="CHEBI:46398"/>
        <dbReference type="ChEBI" id="CHEBI:57705"/>
        <dbReference type="ChEBI" id="CHEBI:57776"/>
        <dbReference type="EC" id="2.7.7.23"/>
    </reaction>
</comment>
<keyword evidence="5" id="KW-0548">Nucleotidyltransferase</keyword>
<dbReference type="RefSeq" id="XP_005833981.1">
    <property type="nucleotide sequence ID" value="XM_005833924.1"/>
</dbReference>
<dbReference type="InterPro" id="IPR029044">
    <property type="entry name" value="Nucleotide-diphossugar_trans"/>
</dbReference>
<keyword evidence="4" id="KW-0808">Transferase</keyword>
<evidence type="ECO:0000313" key="7">
    <source>
        <dbReference type="EMBL" id="EKX47001.1"/>
    </source>
</evidence>
<protein>
    <recommendedName>
        <fullName evidence="3">UDP-N-acetylglucosamine diphosphorylase</fullName>
        <ecNumber evidence="3">2.7.7.23</ecNumber>
    </recommendedName>
</protein>
<dbReference type="STRING" id="905079.L1JES9"/>
<reference evidence="8" key="3">
    <citation type="submission" date="2016-03" db="UniProtKB">
        <authorList>
            <consortium name="EnsemblProtists"/>
        </authorList>
    </citation>
    <scope>IDENTIFICATION</scope>
</reference>
<dbReference type="OrthoDB" id="532420at2759"/>
<dbReference type="Gene3D" id="3.90.550.10">
    <property type="entry name" value="Spore Coat Polysaccharide Biosynthesis Protein SpsA, Chain A"/>
    <property type="match status" value="1"/>
</dbReference>
<proteinExistence type="inferred from homology"/>
<dbReference type="CDD" id="cd04193">
    <property type="entry name" value="UDPGlcNAc_PPase"/>
    <property type="match status" value="1"/>
</dbReference>
<name>L1JES9_GUITC</name>
<dbReference type="PANTHER" id="PTHR11952:SF2">
    <property type="entry name" value="LD24639P"/>
    <property type="match status" value="1"/>
</dbReference>
<evidence type="ECO:0000256" key="1">
    <source>
        <dbReference type="ARBA" id="ARBA00005208"/>
    </source>
</evidence>
<dbReference type="GO" id="GO:0003977">
    <property type="term" value="F:UDP-N-acetylglucosamine diphosphorylase activity"/>
    <property type="evidence" value="ECO:0007669"/>
    <property type="project" value="UniProtKB-EC"/>
</dbReference>
<evidence type="ECO:0000256" key="6">
    <source>
        <dbReference type="ARBA" id="ARBA00048493"/>
    </source>
</evidence>
<dbReference type="PANTHER" id="PTHR11952">
    <property type="entry name" value="UDP- GLUCOSE PYROPHOSPHORYLASE"/>
    <property type="match status" value="1"/>
</dbReference>
<gene>
    <name evidence="7" type="ORF">GUITHDRAFT_94197</name>
</gene>
<comment type="pathway">
    <text evidence="1">Nucleotide-sugar biosynthesis; UDP-N-acetyl-alpha-D-glucosamine biosynthesis; UDP-N-acetyl-alpha-D-glucosamine from N-acetyl-alpha-D-glucosamine 1-phosphate: step 1/1.</text>
</comment>
<dbReference type="PaxDb" id="55529-EKX47001"/>
<evidence type="ECO:0000256" key="3">
    <source>
        <dbReference type="ARBA" id="ARBA00012457"/>
    </source>
</evidence>
<evidence type="ECO:0000313" key="8">
    <source>
        <dbReference type="EnsemblProtists" id="EKX47001"/>
    </source>
</evidence>
<dbReference type="Proteomes" id="UP000011087">
    <property type="component" value="Unassembled WGS sequence"/>
</dbReference>
<evidence type="ECO:0000256" key="2">
    <source>
        <dbReference type="ARBA" id="ARBA00010401"/>
    </source>
</evidence>
<comment type="similarity">
    <text evidence="2">Belongs to the UDPGP type 1 family.</text>
</comment>
<dbReference type="eggNOG" id="KOG2388">
    <property type="taxonomic scope" value="Eukaryota"/>
</dbReference>
<sequence>MQARLAQVRATYEGAGQAHVLRHVEKLSEAELASLVEQLEQIDVKRVLETYKLSVQDASNTSKLSMVDPLPEVANFSRLSAQMRSDYVSKGLSLINSGKVGYLLLAGGQGTRLGTTEPKGCYDIGLPSKKSLFQLMAERLTRLREISGREAPPIPWYVMTSPMTDEQTRSFFVKHNFFGLKAADVFFFQQGTLPCLDLSGNILMESTSQVARAPDGNGGIYRALKSSGALKDMRDRGVSYVHCSSVDNALVLPADPLFIGYCIEKNADCGAKVVAKAGPDEAVGVLCAAEEGGAKVVEYSEISQEAAREIDPSTGALRLNAGNICNHFYTVDFLDMAAELLTPYHIAKKKIPCIDETGQHVTPQVNNGIKLEQFIFDCFPHSKSFACAEVIREEEFGPVKNAPGSSVDSPDTARALLLNLGRKYVQEAGGKIEGDGPVEVSPLLSYRGEGLEEACKGKTITAPTILTGLGEVGGSRKRQVEDQ</sequence>
<dbReference type="HOGENOM" id="CLU_025603_1_1_1"/>
<organism evidence="7">
    <name type="scientific">Guillardia theta (strain CCMP2712)</name>
    <name type="common">Cryptophyte</name>
    <dbReference type="NCBI Taxonomy" id="905079"/>
    <lineage>
        <taxon>Eukaryota</taxon>
        <taxon>Cryptophyceae</taxon>
        <taxon>Pyrenomonadales</taxon>
        <taxon>Geminigeraceae</taxon>
        <taxon>Guillardia</taxon>
    </lineage>
</organism>
<dbReference type="EC" id="2.7.7.23" evidence="3"/>
<dbReference type="InterPro" id="IPR002618">
    <property type="entry name" value="UDPGP_fam"/>
</dbReference>
<reference evidence="7 9" key="1">
    <citation type="journal article" date="2012" name="Nature">
        <title>Algal genomes reveal evolutionary mosaicism and the fate of nucleomorphs.</title>
        <authorList>
            <consortium name="DOE Joint Genome Institute"/>
            <person name="Curtis B.A."/>
            <person name="Tanifuji G."/>
            <person name="Burki F."/>
            <person name="Gruber A."/>
            <person name="Irimia M."/>
            <person name="Maruyama S."/>
            <person name="Arias M.C."/>
            <person name="Ball S.G."/>
            <person name="Gile G.H."/>
            <person name="Hirakawa Y."/>
            <person name="Hopkins J.F."/>
            <person name="Kuo A."/>
            <person name="Rensing S.A."/>
            <person name="Schmutz J."/>
            <person name="Symeonidi A."/>
            <person name="Elias M."/>
            <person name="Eveleigh R.J."/>
            <person name="Herman E.K."/>
            <person name="Klute M.J."/>
            <person name="Nakayama T."/>
            <person name="Obornik M."/>
            <person name="Reyes-Prieto A."/>
            <person name="Armbrust E.V."/>
            <person name="Aves S.J."/>
            <person name="Beiko R.G."/>
            <person name="Coutinho P."/>
            <person name="Dacks J.B."/>
            <person name="Durnford D.G."/>
            <person name="Fast N.M."/>
            <person name="Green B.R."/>
            <person name="Grisdale C.J."/>
            <person name="Hempel F."/>
            <person name="Henrissat B."/>
            <person name="Hoppner M.P."/>
            <person name="Ishida K."/>
            <person name="Kim E."/>
            <person name="Koreny L."/>
            <person name="Kroth P.G."/>
            <person name="Liu Y."/>
            <person name="Malik S.B."/>
            <person name="Maier U.G."/>
            <person name="McRose D."/>
            <person name="Mock T."/>
            <person name="Neilson J.A."/>
            <person name="Onodera N.T."/>
            <person name="Poole A.M."/>
            <person name="Pritham E.J."/>
            <person name="Richards T.A."/>
            <person name="Rocap G."/>
            <person name="Roy S.W."/>
            <person name="Sarai C."/>
            <person name="Schaack S."/>
            <person name="Shirato S."/>
            <person name="Slamovits C.H."/>
            <person name="Spencer D.F."/>
            <person name="Suzuki S."/>
            <person name="Worden A.Z."/>
            <person name="Zauner S."/>
            <person name="Barry K."/>
            <person name="Bell C."/>
            <person name="Bharti A.K."/>
            <person name="Crow J.A."/>
            <person name="Grimwood J."/>
            <person name="Kramer R."/>
            <person name="Lindquist E."/>
            <person name="Lucas S."/>
            <person name="Salamov A."/>
            <person name="McFadden G.I."/>
            <person name="Lane C.E."/>
            <person name="Keeling P.J."/>
            <person name="Gray M.W."/>
            <person name="Grigoriev I.V."/>
            <person name="Archibald J.M."/>
        </authorList>
    </citation>
    <scope>NUCLEOTIDE SEQUENCE</scope>
    <source>
        <strain evidence="7 9">CCMP2712</strain>
    </source>
</reference>
<evidence type="ECO:0000256" key="5">
    <source>
        <dbReference type="ARBA" id="ARBA00022695"/>
    </source>
</evidence>
<dbReference type="Pfam" id="PF01704">
    <property type="entry name" value="UDPGP"/>
    <property type="match status" value="1"/>
</dbReference>
<evidence type="ECO:0000313" key="9">
    <source>
        <dbReference type="Proteomes" id="UP000011087"/>
    </source>
</evidence>
<dbReference type="KEGG" id="gtt:GUITHDRAFT_94197"/>